<keyword evidence="2" id="KW-1185">Reference proteome</keyword>
<accession>A0ACC2VNT1</accession>
<comment type="caution">
    <text evidence="1">The sequence shown here is derived from an EMBL/GenBank/DDBJ whole genome shotgun (WGS) entry which is preliminary data.</text>
</comment>
<organism evidence="1 2">
    <name type="scientific">Naganishia cerealis</name>
    <dbReference type="NCBI Taxonomy" id="610337"/>
    <lineage>
        <taxon>Eukaryota</taxon>
        <taxon>Fungi</taxon>
        <taxon>Dikarya</taxon>
        <taxon>Basidiomycota</taxon>
        <taxon>Agaricomycotina</taxon>
        <taxon>Tremellomycetes</taxon>
        <taxon>Filobasidiales</taxon>
        <taxon>Filobasidiaceae</taxon>
        <taxon>Naganishia</taxon>
    </lineage>
</organism>
<name>A0ACC2VNT1_9TREE</name>
<sequence length="356" mass="39649">MPLISTYHSLYALPTLLQGLDNVLVAKALIHEYRLRKVSTPLALQATTLQSAGTDTSYQTLEWYGDSCCSLVAAIYGYYLQTHVNCSILEANVLKRAIVENKRQYLAAKRSGLVDYIRAGEGVNSKVWLPVSIAEGTGKTHCFRPVGFRIGVKGIADIVESVVGAYVLTNGISRIFPTFSRLGFEFGVPVNVKTLKSLRPPDLPAYSNDAVSEEQVALFEKCTSYRFKNQALFTFAITRPGNWEQIQDPLEHALSRLGGAVYLHLLTEWIYANHPDRQEGWLTEATHFYGHTDTIMETITHSSLSRVIGHIPQNGRKTKELKAQERLTDGRVQAREIDPASSNASHLPPTRHCVSF</sequence>
<reference evidence="1" key="1">
    <citation type="submission" date="2023-04" db="EMBL/GenBank/DDBJ databases">
        <title>Draft Genome sequencing of Naganishia species isolated from polar environments using Oxford Nanopore Technology.</title>
        <authorList>
            <person name="Leo P."/>
            <person name="Venkateswaran K."/>
        </authorList>
    </citation>
    <scope>NUCLEOTIDE SEQUENCE</scope>
    <source>
        <strain evidence="1">MNA-CCFEE 5261</strain>
    </source>
</reference>
<evidence type="ECO:0000313" key="2">
    <source>
        <dbReference type="Proteomes" id="UP001241377"/>
    </source>
</evidence>
<proteinExistence type="predicted"/>
<dbReference type="Proteomes" id="UP001241377">
    <property type="component" value="Unassembled WGS sequence"/>
</dbReference>
<gene>
    <name evidence="1" type="ORF">QFC19_005482</name>
</gene>
<evidence type="ECO:0000313" key="1">
    <source>
        <dbReference type="EMBL" id="KAJ9100743.1"/>
    </source>
</evidence>
<dbReference type="EMBL" id="JASBWR010000062">
    <property type="protein sequence ID" value="KAJ9100743.1"/>
    <property type="molecule type" value="Genomic_DNA"/>
</dbReference>
<protein>
    <submittedName>
        <fullName evidence="1">Uncharacterized protein</fullName>
    </submittedName>
</protein>